<keyword evidence="4" id="KW-1185">Reference proteome</keyword>
<evidence type="ECO:0000313" key="4">
    <source>
        <dbReference type="Proteomes" id="UP000305792"/>
    </source>
</evidence>
<protein>
    <submittedName>
        <fullName evidence="3">Uncharacterized protein</fullName>
    </submittedName>
</protein>
<evidence type="ECO:0000256" key="2">
    <source>
        <dbReference type="SAM" id="Phobius"/>
    </source>
</evidence>
<comment type="caution">
    <text evidence="3">The sequence shown here is derived from an EMBL/GenBank/DDBJ whole genome shotgun (WGS) entry which is preliminary data.</text>
</comment>
<feature type="transmembrane region" description="Helical" evidence="2">
    <location>
        <begin position="119"/>
        <end position="138"/>
    </location>
</feature>
<keyword evidence="2" id="KW-0472">Membrane</keyword>
<name>A0A4S8NW06_9ACTN</name>
<feature type="transmembrane region" description="Helical" evidence="2">
    <location>
        <begin position="318"/>
        <end position="335"/>
    </location>
</feature>
<feature type="transmembrane region" description="Helical" evidence="2">
    <location>
        <begin position="259"/>
        <end position="278"/>
    </location>
</feature>
<keyword evidence="2" id="KW-1133">Transmembrane helix</keyword>
<dbReference type="OrthoDB" id="9863904at2"/>
<keyword evidence="2" id="KW-0812">Transmembrane</keyword>
<feature type="transmembrane region" description="Helical" evidence="2">
    <location>
        <begin position="231"/>
        <end position="253"/>
    </location>
</feature>
<proteinExistence type="predicted"/>
<evidence type="ECO:0000256" key="1">
    <source>
        <dbReference type="SAM" id="MobiDB-lite"/>
    </source>
</evidence>
<evidence type="ECO:0000313" key="3">
    <source>
        <dbReference type="EMBL" id="THV21688.1"/>
    </source>
</evidence>
<feature type="transmembrane region" description="Helical" evidence="2">
    <location>
        <begin position="88"/>
        <end position="107"/>
    </location>
</feature>
<dbReference type="EMBL" id="STGX01000027">
    <property type="protein sequence ID" value="THV21688.1"/>
    <property type="molecule type" value="Genomic_DNA"/>
</dbReference>
<dbReference type="RefSeq" id="WP_136532417.1">
    <property type="nucleotide sequence ID" value="NZ_STGX01000027.1"/>
</dbReference>
<organism evidence="3 4">
    <name type="scientific">Glycomyces paridis</name>
    <dbReference type="NCBI Taxonomy" id="2126555"/>
    <lineage>
        <taxon>Bacteria</taxon>
        <taxon>Bacillati</taxon>
        <taxon>Actinomycetota</taxon>
        <taxon>Actinomycetes</taxon>
        <taxon>Glycomycetales</taxon>
        <taxon>Glycomycetaceae</taxon>
        <taxon>Glycomyces</taxon>
    </lineage>
</organism>
<dbReference type="Proteomes" id="UP000305792">
    <property type="component" value="Unassembled WGS sequence"/>
</dbReference>
<accession>A0A4S8NW06</accession>
<feature type="transmembrane region" description="Helical" evidence="2">
    <location>
        <begin position="47"/>
        <end position="68"/>
    </location>
</feature>
<sequence length="362" mass="39518">MEEPSRPNPDITVEAAPADPDAATRSARRPACPHRVPWRDMNPIAKYFTLEQAIPTYAALAVAVLWFFKGPAILAEAMADFALPGLMTSAVAVAIAVALAAGAAESLRTARSLHHPDKTVYGLHQIALIAFGVVLIGAAEGREWILLAAVPAFCVYTDHRQSRAILRPRSTCAAEPDLPEGVAAGMYTWTYDDPPKPPADSDEWECPHELEWKHLRPWAIAAFFVHRWTRLGYFFGAAAVVFAIQVNAAEFAFGPIGEGGVYGVFIFVPIVLNSIALHEWQTPGAHRGPLAIYVWAIGAYLLTGALAGWVALVLDRPYLWALAPLALAAAYRVVWKYAVATDRAECRTKPELHPRLQARLKS</sequence>
<gene>
    <name evidence="3" type="ORF">E9998_24720</name>
</gene>
<dbReference type="AlphaFoldDB" id="A0A4S8NW06"/>
<feature type="transmembrane region" description="Helical" evidence="2">
    <location>
        <begin position="290"/>
        <end position="312"/>
    </location>
</feature>
<reference evidence="3 4" key="1">
    <citation type="journal article" date="2018" name="Int. J. Syst. Evol. Microbiol.">
        <title>Glycomyces paridis sp. nov., isolated from the medicinal plant Paris polyphylla.</title>
        <authorList>
            <person name="Fang X.M."/>
            <person name="Bai J.L."/>
            <person name="Su J."/>
            <person name="Zhao L.L."/>
            <person name="Liu H.Y."/>
            <person name="Ma B.P."/>
            <person name="Zhang Y.Q."/>
            <person name="Yu L.Y."/>
        </authorList>
    </citation>
    <scope>NUCLEOTIDE SEQUENCE [LARGE SCALE GENOMIC DNA]</scope>
    <source>
        <strain evidence="3 4">CPCC 204357</strain>
    </source>
</reference>
<feature type="region of interest" description="Disordered" evidence="1">
    <location>
        <begin position="1"/>
        <end position="31"/>
    </location>
</feature>